<keyword evidence="3" id="KW-1185">Reference proteome</keyword>
<evidence type="ECO:0000256" key="1">
    <source>
        <dbReference type="SAM" id="MobiDB-lite"/>
    </source>
</evidence>
<organism evidence="2 3">
    <name type="scientific">Cecembia lonarensis (strain CCUG 58316 / KCTC 22772 / LW9)</name>
    <dbReference type="NCBI Taxonomy" id="1225176"/>
    <lineage>
        <taxon>Bacteria</taxon>
        <taxon>Pseudomonadati</taxon>
        <taxon>Bacteroidota</taxon>
        <taxon>Cytophagia</taxon>
        <taxon>Cytophagales</taxon>
        <taxon>Cyclobacteriaceae</taxon>
        <taxon>Cecembia</taxon>
    </lineage>
</organism>
<dbReference type="EMBL" id="AMGM01000256">
    <property type="protein sequence ID" value="EKB47182.1"/>
    <property type="molecule type" value="Genomic_DNA"/>
</dbReference>
<sequence length="188" mass="20159">MRAARRRARAPERKAPAAMPARISPAPMGSAPHTLIRYNGSTSSSPNSPIATMAAVALPQVNVEYEKSERSSRVLCLCRDRRSSQPMNAARASRDTAPRTGIGDTTASAGHCHGPMSTVRRGLSQPQLGPSMSTKASNPNPSALNKTPSTSKPPRVFAVVVSGTKRRIPNRTNNPKGRLTQKIQRQSK</sequence>
<feature type="compositionally biased region" description="Polar residues" evidence="1">
    <location>
        <begin position="170"/>
        <end position="188"/>
    </location>
</feature>
<comment type="caution">
    <text evidence="2">The sequence shown here is derived from an EMBL/GenBank/DDBJ whole genome shotgun (WGS) entry which is preliminary data.</text>
</comment>
<evidence type="ECO:0000313" key="3">
    <source>
        <dbReference type="Proteomes" id="UP000004478"/>
    </source>
</evidence>
<feature type="compositionally biased region" description="Polar residues" evidence="1">
    <location>
        <begin position="124"/>
        <end position="152"/>
    </location>
</feature>
<proteinExistence type="predicted"/>
<accession>K1L575</accession>
<feature type="region of interest" description="Disordered" evidence="1">
    <location>
        <begin position="1"/>
        <end position="46"/>
    </location>
</feature>
<protein>
    <submittedName>
        <fullName evidence="2">Uncharacterized protein</fullName>
    </submittedName>
</protein>
<reference evidence="2 3" key="1">
    <citation type="journal article" date="2012" name="J. Bacteriol.">
        <title>Draft Genome Sequence of Cecembia lonarensis Strain LW9T, Isolated from Lonar Lake, a Haloalkaline Lake in India.</title>
        <authorList>
            <person name="Shivaji S."/>
            <person name="Ara S."/>
            <person name="Singh A."/>
            <person name="Pinnaka A.K."/>
        </authorList>
    </citation>
    <scope>NUCLEOTIDE SEQUENCE [LARGE SCALE GENOMIC DNA]</scope>
    <source>
        <strain evidence="2 3">LW9</strain>
    </source>
</reference>
<evidence type="ECO:0000313" key="2">
    <source>
        <dbReference type="EMBL" id="EKB47182.1"/>
    </source>
</evidence>
<dbReference type="AlphaFoldDB" id="K1L575"/>
<feature type="region of interest" description="Disordered" evidence="1">
    <location>
        <begin position="83"/>
        <end position="188"/>
    </location>
</feature>
<name>K1L575_CECL9</name>
<dbReference type="Proteomes" id="UP000004478">
    <property type="component" value="Unassembled WGS sequence"/>
</dbReference>
<gene>
    <name evidence="2" type="ORF">B879_04225</name>
</gene>